<reference evidence="9 10" key="1">
    <citation type="submission" date="2023-01" db="EMBL/GenBank/DDBJ databases">
        <title>Analysis of 21 Apiospora genomes using comparative genomics revels a genus with tremendous synthesis potential of carbohydrate active enzymes and secondary metabolites.</title>
        <authorList>
            <person name="Sorensen T."/>
        </authorList>
    </citation>
    <scope>NUCLEOTIDE SEQUENCE [LARGE SCALE GENOMIC DNA]</scope>
    <source>
        <strain evidence="9 10">CBS 83171</strain>
    </source>
</reference>
<evidence type="ECO:0000313" key="10">
    <source>
        <dbReference type="Proteomes" id="UP001446871"/>
    </source>
</evidence>
<dbReference type="SUPFAM" id="SSF103506">
    <property type="entry name" value="Mitochondrial carrier"/>
    <property type="match status" value="1"/>
</dbReference>
<evidence type="ECO:0000256" key="3">
    <source>
        <dbReference type="ARBA" id="ARBA00022692"/>
    </source>
</evidence>
<name>A0ABR1W744_9PEZI</name>
<evidence type="ECO:0000256" key="6">
    <source>
        <dbReference type="ARBA" id="ARBA00023128"/>
    </source>
</evidence>
<keyword evidence="7" id="KW-0472">Membrane</keyword>
<dbReference type="Proteomes" id="UP001446871">
    <property type="component" value="Unassembled WGS sequence"/>
</dbReference>
<dbReference type="InterPro" id="IPR051028">
    <property type="entry name" value="Mito_Solute_Carrier"/>
</dbReference>
<keyword evidence="4" id="KW-0999">Mitochondrion inner membrane</keyword>
<evidence type="ECO:0000256" key="1">
    <source>
        <dbReference type="ARBA" id="ARBA00004448"/>
    </source>
</evidence>
<evidence type="ECO:0000256" key="8">
    <source>
        <dbReference type="SAM" id="MobiDB-lite"/>
    </source>
</evidence>
<proteinExistence type="inferred from homology"/>
<comment type="caution">
    <text evidence="9">The sequence shown here is derived from an EMBL/GenBank/DDBJ whole genome shotgun (WGS) entry which is preliminary data.</text>
</comment>
<evidence type="ECO:0000256" key="2">
    <source>
        <dbReference type="ARBA" id="ARBA00006375"/>
    </source>
</evidence>
<gene>
    <name evidence="9" type="ORF">PG996_004174</name>
</gene>
<keyword evidence="5" id="KW-1133">Transmembrane helix</keyword>
<evidence type="ECO:0000256" key="4">
    <source>
        <dbReference type="ARBA" id="ARBA00022792"/>
    </source>
</evidence>
<dbReference type="PANTHER" id="PTHR45678:SF9">
    <property type="entry name" value="CALCIUM-BINDING MITOCHONDRIAL CARRIER PROTEIN ARALAR1"/>
    <property type="match status" value="1"/>
</dbReference>
<organism evidence="9 10">
    <name type="scientific">Apiospora saccharicola</name>
    <dbReference type="NCBI Taxonomy" id="335842"/>
    <lineage>
        <taxon>Eukaryota</taxon>
        <taxon>Fungi</taxon>
        <taxon>Dikarya</taxon>
        <taxon>Ascomycota</taxon>
        <taxon>Pezizomycotina</taxon>
        <taxon>Sordariomycetes</taxon>
        <taxon>Xylariomycetidae</taxon>
        <taxon>Amphisphaeriales</taxon>
        <taxon>Apiosporaceae</taxon>
        <taxon>Apiospora</taxon>
    </lineage>
</organism>
<evidence type="ECO:0000256" key="7">
    <source>
        <dbReference type="ARBA" id="ARBA00023136"/>
    </source>
</evidence>
<sequence>MTSGRPDLEDAVDGILKITKQLQDKHVELLQRDIDLYRKGEAWWKSIESEVTEGILVQEDELAANFVPPPPELSSPKAGTRVVGDLQVESRERPQNGEDRGVSTTWSTRFLNEIGKKSITAAELKPSLRLISCGRTNLEQDVYLDDYDVVITRCPVSENTSVIEERNHTIVLDANETTPESSIGSTGQNTIPIGLYHERFRDAPVHTLSTTRVCSPGPSTDHHSRHHDVFTTRERELMIGAWHTVTYPLRKPPSASQEHREYLLKYTVENPPGSDESPAQTSNDAPPRLPATRSLRLLTKLPSRLLLRLPSMFLITNEDFRGMYSGVLPQLVGVAPEKAIKLTVNDLVRGHFSDKKTGNISLWAEVLAGGSAGAYQPCKPAG</sequence>
<protein>
    <submittedName>
        <fullName evidence="9">Uncharacterized protein</fullName>
    </submittedName>
</protein>
<keyword evidence="10" id="KW-1185">Reference proteome</keyword>
<comment type="subcellular location">
    <subcellularLocation>
        <location evidence="1">Mitochondrion inner membrane</location>
        <topology evidence="1">Multi-pass membrane protein</topology>
    </subcellularLocation>
</comment>
<dbReference type="Pfam" id="PF00153">
    <property type="entry name" value="Mito_carr"/>
    <property type="match status" value="1"/>
</dbReference>
<accession>A0ABR1W744</accession>
<dbReference type="EMBL" id="JAQQWM010000002">
    <property type="protein sequence ID" value="KAK8078004.1"/>
    <property type="molecule type" value="Genomic_DNA"/>
</dbReference>
<feature type="region of interest" description="Disordered" evidence="8">
    <location>
        <begin position="268"/>
        <end position="291"/>
    </location>
</feature>
<keyword evidence="6" id="KW-0496">Mitochondrion</keyword>
<dbReference type="InterPro" id="IPR018108">
    <property type="entry name" value="MCP_transmembrane"/>
</dbReference>
<dbReference type="PANTHER" id="PTHR45678">
    <property type="entry name" value="MITOCHONDRIAL 2-OXODICARBOXYLATE CARRIER 1-RELATED"/>
    <property type="match status" value="1"/>
</dbReference>
<dbReference type="InterPro" id="IPR023395">
    <property type="entry name" value="MCP_dom_sf"/>
</dbReference>
<comment type="similarity">
    <text evidence="2">Belongs to the mitochondrial carrier (TC 2.A.29) family.</text>
</comment>
<keyword evidence="3" id="KW-0812">Transmembrane</keyword>
<evidence type="ECO:0000313" key="9">
    <source>
        <dbReference type="EMBL" id="KAK8078004.1"/>
    </source>
</evidence>
<evidence type="ECO:0000256" key="5">
    <source>
        <dbReference type="ARBA" id="ARBA00022989"/>
    </source>
</evidence>
<dbReference type="Gene3D" id="1.50.40.10">
    <property type="entry name" value="Mitochondrial carrier domain"/>
    <property type="match status" value="1"/>
</dbReference>